<protein>
    <submittedName>
        <fullName evidence="1">Chloramphenicol acetyltransferase</fullName>
    </submittedName>
</protein>
<dbReference type="SUPFAM" id="SSF52777">
    <property type="entry name" value="CoA-dependent acyltransferases"/>
    <property type="match status" value="1"/>
</dbReference>
<dbReference type="Proteomes" id="UP000823619">
    <property type="component" value="Unassembled WGS sequence"/>
</dbReference>
<dbReference type="AlphaFoldDB" id="A0A9D9EE30"/>
<gene>
    <name evidence="1" type="ORF">IAC23_08805</name>
</gene>
<dbReference type="Pfam" id="PF00302">
    <property type="entry name" value="CAT"/>
    <property type="match status" value="1"/>
</dbReference>
<proteinExistence type="predicted"/>
<accession>A0A9D9EE30</accession>
<dbReference type="Gene3D" id="3.30.559.10">
    <property type="entry name" value="Chloramphenicol acetyltransferase-like domain"/>
    <property type="match status" value="1"/>
</dbReference>
<dbReference type="GO" id="GO:0008811">
    <property type="term" value="F:chloramphenicol O-acetyltransferase activity"/>
    <property type="evidence" value="ECO:0007669"/>
    <property type="project" value="InterPro"/>
</dbReference>
<reference evidence="1" key="1">
    <citation type="submission" date="2020-10" db="EMBL/GenBank/DDBJ databases">
        <authorList>
            <person name="Gilroy R."/>
        </authorList>
    </citation>
    <scope>NUCLEOTIDE SEQUENCE</scope>
    <source>
        <strain evidence="1">D5-748</strain>
    </source>
</reference>
<dbReference type="InterPro" id="IPR023213">
    <property type="entry name" value="CAT-like_dom_sf"/>
</dbReference>
<name>A0A9D9EE30_9BACT</name>
<dbReference type="PANTHER" id="PTHR38474">
    <property type="entry name" value="SLR0299 PROTEIN"/>
    <property type="match status" value="1"/>
</dbReference>
<evidence type="ECO:0000313" key="2">
    <source>
        <dbReference type="Proteomes" id="UP000823619"/>
    </source>
</evidence>
<sequence>MSEKHIIDMQEWTRRDHYLYFGSLDDPYFGITAKADFTSCYMQAKQDGRSFFLYSLHKILRAANAVTEFRYRIEDGKVVLYDLVGASPTIGREDGSFGFGLFEYYEDRKQFVSQAEKEIGRVKAASGLCLGEGEARNDLIYYSSIPWMDLSGLKHAGKMSKGQSVPRISTGRLVPVEDRLMMTVSVELNHGLADGYHVAQFFRLLNML</sequence>
<evidence type="ECO:0000313" key="1">
    <source>
        <dbReference type="EMBL" id="MBO8445768.1"/>
    </source>
</evidence>
<reference evidence="1" key="2">
    <citation type="journal article" date="2021" name="PeerJ">
        <title>Extensive microbial diversity within the chicken gut microbiome revealed by metagenomics and culture.</title>
        <authorList>
            <person name="Gilroy R."/>
            <person name="Ravi A."/>
            <person name="Getino M."/>
            <person name="Pursley I."/>
            <person name="Horton D.L."/>
            <person name="Alikhan N.F."/>
            <person name="Baker D."/>
            <person name="Gharbi K."/>
            <person name="Hall N."/>
            <person name="Watson M."/>
            <person name="Adriaenssens E.M."/>
            <person name="Foster-Nyarko E."/>
            <person name="Jarju S."/>
            <person name="Secka A."/>
            <person name="Antonio M."/>
            <person name="Oren A."/>
            <person name="Chaudhuri R.R."/>
            <person name="La Ragione R."/>
            <person name="Hildebrand F."/>
            <person name="Pallen M.J."/>
        </authorList>
    </citation>
    <scope>NUCLEOTIDE SEQUENCE</scope>
    <source>
        <strain evidence="1">D5-748</strain>
    </source>
</reference>
<dbReference type="EMBL" id="JADIMO010000111">
    <property type="protein sequence ID" value="MBO8445768.1"/>
    <property type="molecule type" value="Genomic_DNA"/>
</dbReference>
<dbReference type="PANTHER" id="PTHR38474:SF1">
    <property type="entry name" value="SLR0299 PROTEIN"/>
    <property type="match status" value="1"/>
</dbReference>
<dbReference type="InterPro" id="IPR001707">
    <property type="entry name" value="Cmp_AcTrfase"/>
</dbReference>
<dbReference type="SMART" id="SM01059">
    <property type="entry name" value="CAT"/>
    <property type="match status" value="1"/>
</dbReference>
<organism evidence="1 2">
    <name type="scientific">Candidatus Cryptobacteroides merdavium</name>
    <dbReference type="NCBI Taxonomy" id="2840769"/>
    <lineage>
        <taxon>Bacteria</taxon>
        <taxon>Pseudomonadati</taxon>
        <taxon>Bacteroidota</taxon>
        <taxon>Bacteroidia</taxon>
        <taxon>Bacteroidales</taxon>
        <taxon>Candidatus Cryptobacteroides</taxon>
    </lineage>
</organism>
<comment type="caution">
    <text evidence="1">The sequence shown here is derived from an EMBL/GenBank/DDBJ whole genome shotgun (WGS) entry which is preliminary data.</text>
</comment>